<gene>
    <name evidence="1" type="ORF">KPL71_009678</name>
</gene>
<accession>A0ACB8MFT0</accession>
<name>A0ACB8MFT0_CITSI</name>
<sequence>METGATKATVKAVALISGATSVKGSLHFVQGPNGVTHVKGKITGLKPGLHGFHIHALGDTTNGCNSTGPHFNPLKKDHGAPSDNERHAGDLGNIVAGPDGVAEVSIADRMIPLTGQHSILGRAVVVHADPDDLGKGKFSSFSLILITNLFYYKDTAYWYKCTQKDQCSGGHELSKTTGNAGARVGCGIIGIQSSV</sequence>
<dbReference type="EMBL" id="CM039172">
    <property type="protein sequence ID" value="KAH9784497.1"/>
    <property type="molecule type" value="Genomic_DNA"/>
</dbReference>
<dbReference type="Proteomes" id="UP000829398">
    <property type="component" value="Chromosome 3"/>
</dbReference>
<proteinExistence type="predicted"/>
<evidence type="ECO:0000313" key="2">
    <source>
        <dbReference type="Proteomes" id="UP000829398"/>
    </source>
</evidence>
<protein>
    <submittedName>
        <fullName evidence="1">Superoxide dismutase (Cu-Zn) 3</fullName>
    </submittedName>
</protein>
<reference evidence="2" key="1">
    <citation type="journal article" date="2023" name="Hortic. Res.">
        <title>A chromosome-level phased genome enabling allele-level studies in sweet orange: a case study on citrus Huanglongbing tolerance.</title>
        <authorList>
            <person name="Wu B."/>
            <person name="Yu Q."/>
            <person name="Deng Z."/>
            <person name="Duan Y."/>
            <person name="Luo F."/>
            <person name="Gmitter F. Jr."/>
        </authorList>
    </citation>
    <scope>NUCLEOTIDE SEQUENCE [LARGE SCALE GENOMIC DNA]</scope>
    <source>
        <strain evidence="2">cv. Valencia</strain>
    </source>
</reference>
<evidence type="ECO:0000313" key="1">
    <source>
        <dbReference type="EMBL" id="KAH9784497.1"/>
    </source>
</evidence>
<keyword evidence="2" id="KW-1185">Reference proteome</keyword>
<comment type="caution">
    <text evidence="1">The sequence shown here is derived from an EMBL/GenBank/DDBJ whole genome shotgun (WGS) entry which is preliminary data.</text>
</comment>
<organism evidence="1 2">
    <name type="scientific">Citrus sinensis</name>
    <name type="common">Sweet orange</name>
    <name type="synonym">Citrus aurantium var. sinensis</name>
    <dbReference type="NCBI Taxonomy" id="2711"/>
    <lineage>
        <taxon>Eukaryota</taxon>
        <taxon>Viridiplantae</taxon>
        <taxon>Streptophyta</taxon>
        <taxon>Embryophyta</taxon>
        <taxon>Tracheophyta</taxon>
        <taxon>Spermatophyta</taxon>
        <taxon>Magnoliopsida</taxon>
        <taxon>eudicotyledons</taxon>
        <taxon>Gunneridae</taxon>
        <taxon>Pentapetalae</taxon>
        <taxon>rosids</taxon>
        <taxon>malvids</taxon>
        <taxon>Sapindales</taxon>
        <taxon>Rutaceae</taxon>
        <taxon>Aurantioideae</taxon>
        <taxon>Citrus</taxon>
    </lineage>
</organism>